<feature type="region of interest" description="Disordered" evidence="6">
    <location>
        <begin position="169"/>
        <end position="192"/>
    </location>
</feature>
<dbReference type="AlphaFoldDB" id="A0A9W8MYX6"/>
<evidence type="ECO:0000313" key="8">
    <source>
        <dbReference type="Proteomes" id="UP001148786"/>
    </source>
</evidence>
<evidence type="ECO:0000256" key="3">
    <source>
        <dbReference type="ARBA" id="ARBA00022737"/>
    </source>
</evidence>
<gene>
    <name evidence="7" type="ORF">NLJ89_g2193</name>
</gene>
<comment type="caution">
    <text evidence="7">The sequence shown here is derived from an EMBL/GenBank/DDBJ whole genome shotgun (WGS) entry which is preliminary data.</text>
</comment>
<dbReference type="EMBL" id="JANKHO010000129">
    <property type="protein sequence ID" value="KAJ3514746.1"/>
    <property type="molecule type" value="Genomic_DNA"/>
</dbReference>
<organism evidence="7 8">
    <name type="scientific">Agrocybe chaxingu</name>
    <dbReference type="NCBI Taxonomy" id="84603"/>
    <lineage>
        <taxon>Eukaryota</taxon>
        <taxon>Fungi</taxon>
        <taxon>Dikarya</taxon>
        <taxon>Basidiomycota</taxon>
        <taxon>Agaricomycotina</taxon>
        <taxon>Agaricomycetes</taxon>
        <taxon>Agaricomycetidae</taxon>
        <taxon>Agaricales</taxon>
        <taxon>Agaricineae</taxon>
        <taxon>Strophariaceae</taxon>
        <taxon>Agrocybe</taxon>
    </lineage>
</organism>
<keyword evidence="2" id="KW-0597">Phosphoprotein</keyword>
<evidence type="ECO:0000256" key="5">
    <source>
        <dbReference type="ARBA" id="ARBA00023242"/>
    </source>
</evidence>
<reference evidence="7" key="1">
    <citation type="submission" date="2022-07" db="EMBL/GenBank/DDBJ databases">
        <title>Genome Sequence of Agrocybe chaxingu.</title>
        <authorList>
            <person name="Buettner E."/>
        </authorList>
    </citation>
    <scope>NUCLEOTIDE SEQUENCE</scope>
    <source>
        <strain evidence="7">MP-N11</strain>
    </source>
</reference>
<dbReference type="PANTHER" id="PTHR15263">
    <property type="entry name" value="I-KAPPA-B-LIKE PROTEIN IKBL"/>
    <property type="match status" value="1"/>
</dbReference>
<accession>A0A9W8MYX6</accession>
<evidence type="ECO:0000313" key="7">
    <source>
        <dbReference type="EMBL" id="KAJ3514746.1"/>
    </source>
</evidence>
<keyword evidence="5" id="KW-0539">Nucleus</keyword>
<name>A0A9W8MYX6_9AGAR</name>
<dbReference type="GO" id="GO:0043124">
    <property type="term" value="P:negative regulation of canonical NF-kappaB signal transduction"/>
    <property type="evidence" value="ECO:0007669"/>
    <property type="project" value="InterPro"/>
</dbReference>
<keyword evidence="3" id="KW-0677">Repeat</keyword>
<evidence type="ECO:0000256" key="2">
    <source>
        <dbReference type="ARBA" id="ARBA00022553"/>
    </source>
</evidence>
<comment type="subcellular location">
    <subcellularLocation>
        <location evidence="1">Nucleus</location>
    </subcellularLocation>
</comment>
<keyword evidence="8" id="KW-1185">Reference proteome</keyword>
<feature type="compositionally biased region" description="Basic residues" evidence="6">
    <location>
        <begin position="19"/>
        <end position="31"/>
    </location>
</feature>
<feature type="region of interest" description="Disordered" evidence="6">
    <location>
        <begin position="299"/>
        <end position="327"/>
    </location>
</feature>
<keyword evidence="4" id="KW-0040">ANK repeat</keyword>
<evidence type="ECO:0000256" key="6">
    <source>
        <dbReference type="SAM" id="MobiDB-lite"/>
    </source>
</evidence>
<evidence type="ECO:0000256" key="4">
    <source>
        <dbReference type="ARBA" id="ARBA00023043"/>
    </source>
</evidence>
<feature type="region of interest" description="Disordered" evidence="6">
    <location>
        <begin position="1"/>
        <end position="74"/>
    </location>
</feature>
<proteinExistence type="predicted"/>
<evidence type="ECO:0000256" key="1">
    <source>
        <dbReference type="ARBA" id="ARBA00004123"/>
    </source>
</evidence>
<dbReference type="Proteomes" id="UP001148786">
    <property type="component" value="Unassembled WGS sequence"/>
</dbReference>
<protein>
    <submittedName>
        <fullName evidence="7">Uncharacterized protein</fullName>
    </submittedName>
</protein>
<dbReference type="OrthoDB" id="412109at2759"/>
<dbReference type="InterPro" id="IPR038753">
    <property type="entry name" value="NFKBIL1"/>
</dbReference>
<dbReference type="GO" id="GO:0005634">
    <property type="term" value="C:nucleus"/>
    <property type="evidence" value="ECO:0007669"/>
    <property type="project" value="UniProtKB-SubCell"/>
</dbReference>
<dbReference type="PANTHER" id="PTHR15263:SF1">
    <property type="entry name" value="NF-KAPPA-B INHIBITOR-LIKE PROTEIN 1"/>
    <property type="match status" value="1"/>
</dbReference>
<sequence length="371" mass="42785">MTKHKLKLKRTPEEEAQRRLRKERKKEKKRKREQEGSYGSSKRVRSYDLGEGPSRKWASSDEDEVSSSSRAHKLDYDAIRAEIEEREFRAKMFDAMGDDERLDSLEAGLNDYAHVPDRWRTPGSGLRTDRTHYYDGDEYLKLDPRNMGDEEYAEWIRVGMYRKTHADEYAEQQRQKASREARKAKEKARKAETARLEKIAEEERQIKKTERERHRLERARENYNVRWGALLATASDVDAVHPVLSFDDIPWPILAAHGGRRPEHMGAGSGALSSPSIRVEQLTAEDISSFLLGRAVKSDSAAPDSRGEGSINADNAPKKGRKEKLRETFLRFHPDKFEGRFMKRVREDEREKVREAIGQISRALNSLMGGG</sequence>